<dbReference type="Gene3D" id="3.10.20.410">
    <property type="match status" value="1"/>
</dbReference>
<dbReference type="AlphaFoldDB" id="D4B7R7"/>
<dbReference type="InterPro" id="IPR043142">
    <property type="entry name" value="PapC-like_C_sf"/>
</dbReference>
<dbReference type="InterPro" id="IPR025949">
    <property type="entry name" value="PapC-like_C"/>
</dbReference>
<dbReference type="EMBL" id="ABWL02000002">
    <property type="protein sequence ID" value="EFE10420.1"/>
    <property type="molecule type" value="Genomic_DNA"/>
</dbReference>
<dbReference type="Proteomes" id="UP000003880">
    <property type="component" value="Unassembled WGS sequence"/>
</dbReference>
<dbReference type="PROSITE" id="PS01151">
    <property type="entry name" value="FIMBRIAL_USHER"/>
    <property type="match status" value="1"/>
</dbReference>
<proteinExistence type="inferred from homology"/>
<dbReference type="eggNOG" id="COG3188">
    <property type="taxonomic scope" value="Bacteria"/>
</dbReference>
<evidence type="ECO:0000256" key="7">
    <source>
        <dbReference type="ARBA" id="ARBA00022729"/>
    </source>
</evidence>
<sequence>MKNFTYNRLAITLLYFFGNVSFAQDVFNLKALELDNPGMIPADLSQFSVPGGQLPGIYHVDILINGEKKDTRDVKFIKEPSGDITPELTIEQLSEYGVKIDSIKSLSQFDKNKIIAPLNSYISDSTIKFDFPNQMLKITIPQSQMETSARGYIPPQLWDEGIPALLASYDFTGSNTNLKHGGGGSDNYFLNLHSGLNAGAWRIRNYSTWNYNKDEKAATESKWDSINTWAQRDIKNIKGQLVIGDTFTSSDIFDSVQFKGIQLISDDNMLPDSQRGFAPVIRGIANSNARVTVKQNNSVIYQSYVPPGAFVIDDLYPTSAGGDLNVTITESDGSERNFTQAFSNVPVMQRMGRLKYAYTVGKYRSSYDNGNEPDFGQITMLYGLSNRFTLYGGSQYSEQYQSFSFGVGTNLEVLGSISIDVTNASADLENNENDSHKEGQSYRFQYMKNFDETDSTLSLAGYRYSTSGYYSFADVNDLNSDIYSGKTDDDAQYQRSHNKKNKIQLNFTQEILDGEWGSFSVNGYQQSYWQTDGYERNLTLGYNNSISDISFGINYTYSDTPYSDSADQQLAFNMSIPFSHWMPRSNTYVNYNSTSSRHGDTVQQLGLSGTALAGDNLSYSAMQGYNNQSRETNGQLSANYKGSYGNINTGYNYDHDSRQINYGLQGSIVAHQYGVTLSQPVSGDMTAIALVRAPGAKNVNVINNTGVATDWRGYTIVPYVNSYRRTNIRLDTESFANDTDIDNTVYSIVPTAGAVVVADYKTHTGNRALFTVKRSDGSFVPFGATVTLSGDDRESIVNDDGQVYLTGLKETGTIHIAWGKGDANSCLSEYDLSNGYHDGGVDTLTLQCSSHN</sequence>
<dbReference type="HOGENOM" id="CLU_009120_3_1_6"/>
<dbReference type="GO" id="GO:0009279">
    <property type="term" value="C:cell outer membrane"/>
    <property type="evidence" value="ECO:0007669"/>
    <property type="project" value="UniProtKB-SubCell"/>
</dbReference>
<dbReference type="InterPro" id="IPR025885">
    <property type="entry name" value="PapC_N"/>
</dbReference>
<keyword evidence="3 10" id="KW-0813">Transport</keyword>
<comment type="subcellular location">
    <subcellularLocation>
        <location evidence="1 10">Cell outer membrane</location>
        <topology evidence="1 10">Multi-pass membrane protein</topology>
    </subcellularLocation>
</comment>
<protein>
    <submittedName>
        <fullName evidence="13">Fimbrial usher protein</fullName>
    </submittedName>
</protein>
<comment type="similarity">
    <text evidence="2 10">Belongs to the fimbrial export usher family.</text>
</comment>
<evidence type="ECO:0000256" key="4">
    <source>
        <dbReference type="ARBA" id="ARBA00022452"/>
    </source>
</evidence>
<keyword evidence="9 10" id="KW-0998">Cell outer membrane</keyword>
<dbReference type="Pfam" id="PF00577">
    <property type="entry name" value="Usher"/>
    <property type="match status" value="1"/>
</dbReference>
<organism evidence="13 14">
    <name type="scientific">Citrobacter youngae ATCC 29220</name>
    <dbReference type="NCBI Taxonomy" id="500640"/>
    <lineage>
        <taxon>Bacteria</taxon>
        <taxon>Pseudomonadati</taxon>
        <taxon>Pseudomonadota</taxon>
        <taxon>Gammaproteobacteria</taxon>
        <taxon>Enterobacterales</taxon>
        <taxon>Enterobacteriaceae</taxon>
        <taxon>Citrobacter</taxon>
        <taxon>Citrobacter freundii complex</taxon>
    </lineage>
</organism>
<dbReference type="Pfam" id="PF13953">
    <property type="entry name" value="PapC_C"/>
    <property type="match status" value="1"/>
</dbReference>
<evidence type="ECO:0000256" key="9">
    <source>
        <dbReference type="ARBA" id="ARBA00023237"/>
    </source>
</evidence>
<dbReference type="InterPro" id="IPR042186">
    <property type="entry name" value="FimD_plug_dom"/>
</dbReference>
<feature type="domain" description="PapC-like C-terminal" evidence="11">
    <location>
        <begin position="769"/>
        <end position="833"/>
    </location>
</feature>
<evidence type="ECO:0000313" key="14">
    <source>
        <dbReference type="Proteomes" id="UP000003880"/>
    </source>
</evidence>
<keyword evidence="6 10" id="KW-0812">Transmembrane</keyword>
<keyword evidence="8 10" id="KW-0472">Membrane</keyword>
<dbReference type="RefSeq" id="WP_006684033.1">
    <property type="nucleotide sequence ID" value="NZ_GG730299.1"/>
</dbReference>
<dbReference type="Gene3D" id="2.60.40.2610">
    <property type="entry name" value="Outer membrane usher protein FimD, plug domain"/>
    <property type="match status" value="1"/>
</dbReference>
<keyword evidence="7" id="KW-0732">Signal</keyword>
<keyword evidence="5 10" id="KW-1029">Fimbrium biogenesis</keyword>
<dbReference type="InterPro" id="IPR018030">
    <property type="entry name" value="Fimbrial_membr_usher_CS"/>
</dbReference>
<dbReference type="Gene3D" id="2.60.40.2070">
    <property type="match status" value="1"/>
</dbReference>
<evidence type="ECO:0000256" key="10">
    <source>
        <dbReference type="RuleBase" id="RU003884"/>
    </source>
</evidence>
<dbReference type="Gene3D" id="2.60.40.3110">
    <property type="match status" value="1"/>
</dbReference>
<evidence type="ECO:0000256" key="1">
    <source>
        <dbReference type="ARBA" id="ARBA00004571"/>
    </source>
</evidence>
<dbReference type="PANTHER" id="PTHR30451:SF21">
    <property type="entry name" value="FIMBRIAL USHER DOMAIN-CONTAINING PROTEIN YDET-RELATED"/>
    <property type="match status" value="1"/>
</dbReference>
<dbReference type="PANTHER" id="PTHR30451">
    <property type="entry name" value="OUTER MEMBRANE USHER PROTEIN"/>
    <property type="match status" value="1"/>
</dbReference>
<dbReference type="InterPro" id="IPR037224">
    <property type="entry name" value="PapC_N_sf"/>
</dbReference>
<dbReference type="GO" id="GO:0009297">
    <property type="term" value="P:pilus assembly"/>
    <property type="evidence" value="ECO:0007669"/>
    <property type="project" value="InterPro"/>
</dbReference>
<evidence type="ECO:0000256" key="8">
    <source>
        <dbReference type="ARBA" id="ARBA00023136"/>
    </source>
</evidence>
<dbReference type="Pfam" id="PF13954">
    <property type="entry name" value="PapC_N"/>
    <property type="match status" value="1"/>
</dbReference>
<evidence type="ECO:0000256" key="2">
    <source>
        <dbReference type="ARBA" id="ARBA00008064"/>
    </source>
</evidence>
<gene>
    <name evidence="13" type="ORF">CIT292_06590</name>
</gene>
<reference evidence="13 14" key="1">
    <citation type="submission" date="2010-02" db="EMBL/GenBank/DDBJ databases">
        <authorList>
            <person name="Weinstock G."/>
            <person name="Sodergren E."/>
            <person name="Clifton S."/>
            <person name="Fulton L."/>
            <person name="Fulton B."/>
            <person name="Courtney L."/>
            <person name="Fronick C."/>
            <person name="Harrison M."/>
            <person name="Strong C."/>
            <person name="Farmer C."/>
            <person name="Delahaunty K."/>
            <person name="Markovic C."/>
            <person name="Hall O."/>
            <person name="Minx P."/>
            <person name="Tomlinson C."/>
            <person name="Mitreva M."/>
            <person name="Nelson J."/>
            <person name="Hou S."/>
            <person name="Wollam A."/>
            <person name="Pepin K.H."/>
            <person name="Johnson M."/>
            <person name="Bhonagiri V."/>
            <person name="Zhang X."/>
            <person name="Suruliraj S."/>
            <person name="Warren W."/>
            <person name="Chinwalla A."/>
            <person name="Mardis E.R."/>
            <person name="Wilson R.K."/>
        </authorList>
    </citation>
    <scope>NUCLEOTIDE SEQUENCE [LARGE SCALE GENOMIC DNA]</scope>
    <source>
        <strain evidence="13 14">ATCC 29220</strain>
    </source>
</reference>
<dbReference type="GO" id="GO:0015473">
    <property type="term" value="F:fimbrial usher porin activity"/>
    <property type="evidence" value="ECO:0007669"/>
    <property type="project" value="InterPro"/>
</dbReference>
<keyword evidence="4" id="KW-1134">Transmembrane beta strand</keyword>
<evidence type="ECO:0000256" key="3">
    <source>
        <dbReference type="ARBA" id="ARBA00022448"/>
    </source>
</evidence>
<evidence type="ECO:0000256" key="5">
    <source>
        <dbReference type="ARBA" id="ARBA00022558"/>
    </source>
</evidence>
<dbReference type="FunFam" id="2.60.40.2610:FF:000001">
    <property type="entry name" value="Outer membrane fimbrial usher protein"/>
    <property type="match status" value="1"/>
</dbReference>
<dbReference type="InterPro" id="IPR000015">
    <property type="entry name" value="Fimb_usher"/>
</dbReference>
<name>D4B7R7_9ENTR</name>
<accession>D4B7R7</accession>
<evidence type="ECO:0000259" key="11">
    <source>
        <dbReference type="Pfam" id="PF13953"/>
    </source>
</evidence>
<dbReference type="FunFam" id="2.60.40.3110:FF:000001">
    <property type="entry name" value="Putative fimbrial outer membrane usher"/>
    <property type="match status" value="1"/>
</dbReference>
<dbReference type="SUPFAM" id="SSF141729">
    <property type="entry name" value="FimD N-terminal domain-like"/>
    <property type="match status" value="1"/>
</dbReference>
<feature type="domain" description="PapC N-terminal" evidence="12">
    <location>
        <begin position="27"/>
        <end position="172"/>
    </location>
</feature>
<evidence type="ECO:0000313" key="13">
    <source>
        <dbReference type="EMBL" id="EFE10420.1"/>
    </source>
</evidence>
<comment type="caution">
    <text evidence="13">The sequence shown here is derived from an EMBL/GenBank/DDBJ whole genome shotgun (WGS) entry which is preliminary data.</text>
</comment>
<evidence type="ECO:0000259" key="12">
    <source>
        <dbReference type="Pfam" id="PF13954"/>
    </source>
</evidence>
<evidence type="ECO:0000256" key="6">
    <source>
        <dbReference type="ARBA" id="ARBA00022692"/>
    </source>
</evidence>